<dbReference type="Proteomes" id="UP000886047">
    <property type="component" value="Unassembled WGS sequence"/>
</dbReference>
<comment type="catalytic activity">
    <reaction evidence="6">
        <text>L-valine + 2-oxoglutarate = 3-methyl-2-oxobutanoate + L-glutamate</text>
        <dbReference type="Rhea" id="RHEA:24813"/>
        <dbReference type="ChEBI" id="CHEBI:11851"/>
        <dbReference type="ChEBI" id="CHEBI:16810"/>
        <dbReference type="ChEBI" id="CHEBI:29985"/>
        <dbReference type="ChEBI" id="CHEBI:57762"/>
        <dbReference type="EC" id="2.6.1.42"/>
    </reaction>
</comment>
<evidence type="ECO:0000256" key="1">
    <source>
        <dbReference type="ARBA" id="ARBA00004824"/>
    </source>
</evidence>
<evidence type="ECO:0000256" key="8">
    <source>
        <dbReference type="ARBA" id="ARBA00049229"/>
    </source>
</evidence>
<dbReference type="SUPFAM" id="SSF56752">
    <property type="entry name" value="D-aminoacid aminotransferase-like PLP-dependent enzymes"/>
    <property type="match status" value="1"/>
</dbReference>
<dbReference type="PANTHER" id="PTHR42743">
    <property type="entry name" value="AMINO-ACID AMINOTRANSFERASE"/>
    <property type="match status" value="1"/>
</dbReference>
<dbReference type="Gene3D" id="3.30.470.10">
    <property type="match status" value="1"/>
</dbReference>
<comment type="catalytic activity">
    <reaction evidence="8">
        <text>L-leucine + 2-oxoglutarate = 4-methyl-2-oxopentanoate + L-glutamate</text>
        <dbReference type="Rhea" id="RHEA:18321"/>
        <dbReference type="ChEBI" id="CHEBI:16810"/>
        <dbReference type="ChEBI" id="CHEBI:17865"/>
        <dbReference type="ChEBI" id="CHEBI:29985"/>
        <dbReference type="ChEBI" id="CHEBI:57427"/>
        <dbReference type="EC" id="2.6.1.42"/>
    </reaction>
</comment>
<dbReference type="PANTHER" id="PTHR42743:SF11">
    <property type="entry name" value="AMINODEOXYCHORISMATE LYASE"/>
    <property type="match status" value="1"/>
</dbReference>
<comment type="pathway">
    <text evidence="2">Amino-acid biosynthesis; L-valine biosynthesis; L-valine from pyruvate: step 4/4.</text>
</comment>
<accession>A0A831LIF7</accession>
<evidence type="ECO:0000313" key="9">
    <source>
        <dbReference type="EMBL" id="HDR50203.1"/>
    </source>
</evidence>
<evidence type="ECO:0000256" key="6">
    <source>
        <dbReference type="ARBA" id="ARBA00048212"/>
    </source>
</evidence>
<dbReference type="InterPro" id="IPR036038">
    <property type="entry name" value="Aminotransferase-like"/>
</dbReference>
<reference evidence="9" key="1">
    <citation type="journal article" date="2020" name="mSystems">
        <title>Genome- and Community-Level Interaction Insights into Carbon Utilization and Element Cycling Functions of Hydrothermarchaeota in Hydrothermal Sediment.</title>
        <authorList>
            <person name="Zhou Z."/>
            <person name="Liu Y."/>
            <person name="Xu W."/>
            <person name="Pan J."/>
            <person name="Luo Z.H."/>
            <person name="Li M."/>
        </authorList>
    </citation>
    <scope>NUCLEOTIDE SEQUENCE [LARGE SCALE GENOMIC DNA]</scope>
    <source>
        <strain evidence="9">SpSt-1217</strain>
    </source>
</reference>
<dbReference type="EMBL" id="DSDK01000065">
    <property type="protein sequence ID" value="HDR50203.1"/>
    <property type="molecule type" value="Genomic_DNA"/>
</dbReference>
<proteinExistence type="inferred from homology"/>
<organism evidence="9">
    <name type="scientific">Mariniphaga anaerophila</name>
    <dbReference type="NCBI Taxonomy" id="1484053"/>
    <lineage>
        <taxon>Bacteria</taxon>
        <taxon>Pseudomonadati</taxon>
        <taxon>Bacteroidota</taxon>
        <taxon>Bacteroidia</taxon>
        <taxon>Marinilabiliales</taxon>
        <taxon>Prolixibacteraceae</taxon>
        <taxon>Mariniphaga</taxon>
    </lineage>
</organism>
<dbReference type="GO" id="GO:0046394">
    <property type="term" value="P:carboxylic acid biosynthetic process"/>
    <property type="evidence" value="ECO:0007669"/>
    <property type="project" value="UniProtKB-ARBA"/>
</dbReference>
<comment type="caution">
    <text evidence="9">The sequence shown here is derived from an EMBL/GenBank/DDBJ whole genome shotgun (WGS) entry which is preliminary data.</text>
</comment>
<evidence type="ECO:0000256" key="7">
    <source>
        <dbReference type="ARBA" id="ARBA00048798"/>
    </source>
</evidence>
<dbReference type="Pfam" id="PF01063">
    <property type="entry name" value="Aminotran_4"/>
    <property type="match status" value="1"/>
</dbReference>
<sequence>MEFLIANGTVAGKDEINLNHILTEYSFRLSQKMWYGYGSIPFFAENLEQIKSQVEALRLPFPKAFENRRELFRLTKRMLNKNKFYRSGYVHFQLFWTATGVQTLITANAFEVFDFPFSVMGLLVTTSSLIKNSQNPFNRFPFFNEMLWQASLSEIRQSPYQQVLFLNENQSVCESAGANIFLVKGNTLHTPDLSTGCYEDVLRSYVLEAAKTAGLQVAEVNGIEEPEIFEMDEIFTASESAGIQWILGVENKRFLHYYSGKIYEILIERLSHK</sequence>
<name>A0A831LIF7_9BACT</name>
<comment type="pathway">
    <text evidence="3">Amino-acid biosynthesis; L-leucine biosynthesis; L-leucine from 3-methyl-2-oxobutanoate: step 4/4.</text>
</comment>
<dbReference type="Gene3D" id="3.20.10.10">
    <property type="entry name" value="D-amino Acid Aminotransferase, subunit A, domain 2"/>
    <property type="match status" value="1"/>
</dbReference>
<comment type="pathway">
    <text evidence="1">Amino-acid biosynthesis; L-isoleucine biosynthesis; L-isoleucine from 2-oxobutanoate: step 4/4.</text>
</comment>
<evidence type="ECO:0000256" key="4">
    <source>
        <dbReference type="ARBA" id="ARBA00009320"/>
    </source>
</evidence>
<dbReference type="InterPro" id="IPR001544">
    <property type="entry name" value="Aminotrans_IV"/>
</dbReference>
<dbReference type="EC" id="2.6.1.42" evidence="5"/>
<dbReference type="InterPro" id="IPR043132">
    <property type="entry name" value="BCAT-like_C"/>
</dbReference>
<evidence type="ECO:0000256" key="2">
    <source>
        <dbReference type="ARBA" id="ARBA00004931"/>
    </source>
</evidence>
<comment type="similarity">
    <text evidence="4">Belongs to the class-IV pyridoxal-phosphate-dependent aminotransferase family.</text>
</comment>
<dbReference type="AlphaFoldDB" id="A0A831LIF7"/>
<comment type="catalytic activity">
    <reaction evidence="7">
        <text>L-isoleucine + 2-oxoglutarate = (S)-3-methyl-2-oxopentanoate + L-glutamate</text>
        <dbReference type="Rhea" id="RHEA:24801"/>
        <dbReference type="ChEBI" id="CHEBI:16810"/>
        <dbReference type="ChEBI" id="CHEBI:29985"/>
        <dbReference type="ChEBI" id="CHEBI:35146"/>
        <dbReference type="ChEBI" id="CHEBI:58045"/>
        <dbReference type="EC" id="2.6.1.42"/>
    </reaction>
</comment>
<evidence type="ECO:0000256" key="5">
    <source>
        <dbReference type="ARBA" id="ARBA00013053"/>
    </source>
</evidence>
<dbReference type="GO" id="GO:0004084">
    <property type="term" value="F:branched-chain-amino-acid transaminase activity"/>
    <property type="evidence" value="ECO:0007669"/>
    <property type="project" value="UniProtKB-EC"/>
</dbReference>
<gene>
    <name evidence="9" type="ORF">ENN90_01085</name>
</gene>
<dbReference type="InterPro" id="IPR050571">
    <property type="entry name" value="Class-IV_PLP-Dep_Aminotrnsfr"/>
</dbReference>
<evidence type="ECO:0000256" key="3">
    <source>
        <dbReference type="ARBA" id="ARBA00005072"/>
    </source>
</evidence>
<dbReference type="InterPro" id="IPR043131">
    <property type="entry name" value="BCAT-like_N"/>
</dbReference>
<protein>
    <recommendedName>
        <fullName evidence="5">branched-chain-amino-acid transaminase</fullName>
        <ecNumber evidence="5">2.6.1.42</ecNumber>
    </recommendedName>
</protein>